<comment type="caution">
    <text evidence="1">The sequence shown here is derived from an EMBL/GenBank/DDBJ whole genome shotgun (WGS) entry which is preliminary data.</text>
</comment>
<dbReference type="AlphaFoldDB" id="A0A3P1WRP1"/>
<name>A0A3P1WRP1_9ACTN</name>
<sequence>MIGHGQYDGGAFFEGGLELWHRGTGKRRRLIADNREVLLCRFDGDRIRFTVSPVDDLDTWEDPGRTLTTYEIPVDAHEVELTSLTPWAVHEDVPYLPYQGPHEGIHRLETLARRHGVEYRPEGLPWAMLWRDEDLAVATGRGEVVLWHPDGSAERWDVGAPAIGLWDAGDRLLVATELPRRFDDPPGHLPTTLLGLDPTTGAREVLFRGTHHLSRTPCGTFLAEGLDLPAPRGHDHLITADGVRRITLTRPYPGCPAFSGGPGLYRVAGTWDDTATLVTVDPQSGMERPVTDLSHPGRSLDRTLGVHHDGLAILAITWRDPSSGRRTAGLRGVQADGSTAWEHPFPCLPVALAPLDPGRLAVLGTGGLLEIRETNGGSVTDSCTLPVGPAEPVSLAHRAHRLAVGLTDGRILLVSTSP</sequence>
<dbReference type="SUPFAM" id="SSF50969">
    <property type="entry name" value="YVTN repeat-like/Quinoprotein amine dehydrogenase"/>
    <property type="match status" value="1"/>
</dbReference>
<dbReference type="EMBL" id="RQYT01000040">
    <property type="protein sequence ID" value="RRD48437.1"/>
    <property type="molecule type" value="Genomic_DNA"/>
</dbReference>
<accession>A0A3P1WRP1</accession>
<evidence type="ECO:0000313" key="2">
    <source>
        <dbReference type="Proteomes" id="UP000280935"/>
    </source>
</evidence>
<proteinExistence type="predicted"/>
<dbReference type="Proteomes" id="UP000280935">
    <property type="component" value="Unassembled WGS sequence"/>
</dbReference>
<organism evidence="1 2">
    <name type="scientific">Arachnia propionica</name>
    <dbReference type="NCBI Taxonomy" id="1750"/>
    <lineage>
        <taxon>Bacteria</taxon>
        <taxon>Bacillati</taxon>
        <taxon>Actinomycetota</taxon>
        <taxon>Actinomycetes</taxon>
        <taxon>Propionibacteriales</taxon>
        <taxon>Propionibacteriaceae</taxon>
        <taxon>Arachnia</taxon>
    </lineage>
</organism>
<gene>
    <name evidence="1" type="ORF">EII35_12875</name>
</gene>
<evidence type="ECO:0000313" key="1">
    <source>
        <dbReference type="EMBL" id="RRD48437.1"/>
    </source>
</evidence>
<protein>
    <submittedName>
        <fullName evidence="1">Uncharacterized protein</fullName>
    </submittedName>
</protein>
<reference evidence="1 2" key="1">
    <citation type="submission" date="2018-11" db="EMBL/GenBank/DDBJ databases">
        <title>Genomes From Bacteria Associated with the Canine Oral Cavity: a Test Case for Automated Genome-Based Taxonomic Assignment.</title>
        <authorList>
            <person name="Coil D.A."/>
            <person name="Jospin G."/>
            <person name="Darling A.E."/>
            <person name="Wallis C."/>
            <person name="Davis I.J."/>
            <person name="Harris S."/>
            <person name="Eisen J.A."/>
            <person name="Holcombe L.J."/>
            <person name="O'Flynn C."/>
        </authorList>
    </citation>
    <scope>NUCLEOTIDE SEQUENCE [LARGE SCALE GENOMIC DNA]</scope>
    <source>
        <strain evidence="1 2">OH2822_COT-296</strain>
    </source>
</reference>
<dbReference type="InterPro" id="IPR011044">
    <property type="entry name" value="Quino_amine_DH_bsu"/>
</dbReference>
<dbReference type="OrthoDB" id="3635325at2"/>